<gene>
    <name evidence="2" type="ORF">B0537_05645</name>
</gene>
<dbReference type="Gene3D" id="3.40.630.190">
    <property type="entry name" value="LCP protein"/>
    <property type="match status" value="1"/>
</dbReference>
<dbReference type="AlphaFoldDB" id="A0A1S6IV14"/>
<feature type="signal peptide" evidence="1">
    <location>
        <begin position="1"/>
        <end position="24"/>
    </location>
</feature>
<name>A0A1S6IV14_9FIRM</name>
<organism evidence="2 3">
    <name type="scientific">Desulforamulus ferrireducens</name>
    <dbReference type="NCBI Taxonomy" id="1833852"/>
    <lineage>
        <taxon>Bacteria</taxon>
        <taxon>Bacillati</taxon>
        <taxon>Bacillota</taxon>
        <taxon>Clostridia</taxon>
        <taxon>Eubacteriales</taxon>
        <taxon>Peptococcaceae</taxon>
        <taxon>Desulforamulus</taxon>
    </lineage>
</organism>
<dbReference type="Proteomes" id="UP000189464">
    <property type="component" value="Chromosome"/>
</dbReference>
<feature type="chain" id="PRO_5012074322" evidence="1">
    <location>
        <begin position="25"/>
        <end position="237"/>
    </location>
</feature>
<keyword evidence="1" id="KW-0732">Signal</keyword>
<evidence type="ECO:0000313" key="2">
    <source>
        <dbReference type="EMBL" id="AQS58616.1"/>
    </source>
</evidence>
<evidence type="ECO:0000256" key="1">
    <source>
        <dbReference type="SAM" id="SignalP"/>
    </source>
</evidence>
<reference evidence="2 3" key="1">
    <citation type="journal article" date="2016" name="Int. J. Syst. Evol. Microbiol.">
        <title>Desulfotomaculum ferrireducens sp. nov., a moderately thermophilic sulfate-reducing and dissimilatory Fe(III)-reducing bacterium isolated from compost.</title>
        <authorList>
            <person name="Yang G."/>
            <person name="Guo J."/>
            <person name="Zhuang L."/>
            <person name="Yuan Y."/>
            <person name="Zhou S."/>
        </authorList>
    </citation>
    <scope>NUCLEOTIDE SEQUENCE [LARGE SCALE GENOMIC DNA]</scope>
    <source>
        <strain evidence="2 3">GSS09</strain>
    </source>
</reference>
<dbReference type="EMBL" id="CP019698">
    <property type="protein sequence ID" value="AQS58616.1"/>
    <property type="molecule type" value="Genomic_DNA"/>
</dbReference>
<dbReference type="OrthoDB" id="1804724at2"/>
<protein>
    <submittedName>
        <fullName evidence="2">Uncharacterized protein</fullName>
    </submittedName>
</protein>
<dbReference type="STRING" id="1833852.B0537_05645"/>
<accession>A0A1S6IV14</accession>
<sequence length="237" mass="26490">MKKVLYLFSLFLSLLLCHPYPGETANLHQNKTNILCIWTDGNHLKAVTIMSIDAATGKIGILSVPVFAHLDGQGSQTTVGLVWKKEGRVGLTKRLETALQIKINGHISFDQPVIEKASQLVGAVNLNGSKITILQAFEDTRMDRRKDDQAILRAIAADIISPAGIKKVPKLLWIFTSEVHTDIRPEVMLGIYRVLSHDGPTILTKKALRGKDYYRDGLRYRYVEPATWKNIMNELSA</sequence>
<keyword evidence="3" id="KW-1185">Reference proteome</keyword>
<evidence type="ECO:0000313" key="3">
    <source>
        <dbReference type="Proteomes" id="UP000189464"/>
    </source>
</evidence>
<proteinExistence type="predicted"/>
<dbReference type="KEGG" id="dfg:B0537_05645"/>